<proteinExistence type="predicted"/>
<organism evidence="1">
    <name type="scientific">marine metagenome</name>
    <dbReference type="NCBI Taxonomy" id="408172"/>
    <lineage>
        <taxon>unclassified sequences</taxon>
        <taxon>metagenomes</taxon>
        <taxon>ecological metagenomes</taxon>
    </lineage>
</organism>
<sequence>YGLLLTLRLCHSGAGHTPAEVLEIMVYSQWRRPPQVDLKETAESSHVM</sequence>
<dbReference type="AlphaFoldDB" id="A0A382VY20"/>
<name>A0A382VY20_9ZZZZ</name>
<reference evidence="1" key="1">
    <citation type="submission" date="2018-05" db="EMBL/GenBank/DDBJ databases">
        <authorList>
            <person name="Lanie J.A."/>
            <person name="Ng W.-L."/>
            <person name="Kazmierczak K.M."/>
            <person name="Andrzejewski T.M."/>
            <person name="Davidsen T.M."/>
            <person name="Wayne K.J."/>
            <person name="Tettelin H."/>
            <person name="Glass J.I."/>
            <person name="Rusch D."/>
            <person name="Podicherti R."/>
            <person name="Tsui H.-C.T."/>
            <person name="Winkler M.E."/>
        </authorList>
    </citation>
    <scope>NUCLEOTIDE SEQUENCE</scope>
</reference>
<protein>
    <submittedName>
        <fullName evidence="1">Uncharacterized protein</fullName>
    </submittedName>
</protein>
<accession>A0A382VY20</accession>
<evidence type="ECO:0000313" key="1">
    <source>
        <dbReference type="EMBL" id="SVD51496.1"/>
    </source>
</evidence>
<gene>
    <name evidence="1" type="ORF">METZ01_LOCUS404350</name>
</gene>
<feature type="non-terminal residue" evidence="1">
    <location>
        <position position="1"/>
    </location>
</feature>
<dbReference type="EMBL" id="UINC01155569">
    <property type="protein sequence ID" value="SVD51496.1"/>
    <property type="molecule type" value="Genomic_DNA"/>
</dbReference>